<evidence type="ECO:0000313" key="2">
    <source>
        <dbReference type="EMBL" id="MEO3714107.1"/>
    </source>
</evidence>
<comment type="caution">
    <text evidence="2">The sequence shown here is derived from an EMBL/GenBank/DDBJ whole genome shotgun (WGS) entry which is preliminary data.</text>
</comment>
<proteinExistence type="predicted"/>
<feature type="region of interest" description="Disordered" evidence="1">
    <location>
        <begin position="149"/>
        <end position="183"/>
    </location>
</feature>
<dbReference type="Proteomes" id="UP001462640">
    <property type="component" value="Unassembled WGS sequence"/>
</dbReference>
<keyword evidence="3" id="KW-1185">Reference proteome</keyword>
<sequence length="183" mass="20466">MSDQTSISVRVELTCIGTATLYRPDRLDLSFDAPLLVTISQALSALSALNQFGASVMLPLRDLDSYFRQGRPWQVRDISEGRFAAACAWLHVEPERFHVEVWEACGDDELHGLVELSEAPRLQQALQARQSMARQELLLLLQRSSARVSQQARLPTDPQEARTPAPQTLRMPALDATRSETQP</sequence>
<evidence type="ECO:0000256" key="1">
    <source>
        <dbReference type="SAM" id="MobiDB-lite"/>
    </source>
</evidence>
<dbReference type="EMBL" id="JBDPZC010000007">
    <property type="protein sequence ID" value="MEO3714107.1"/>
    <property type="molecule type" value="Genomic_DNA"/>
</dbReference>
<dbReference type="RefSeq" id="WP_347611139.1">
    <property type="nucleotide sequence ID" value="NZ_JBDPZC010000007.1"/>
</dbReference>
<evidence type="ECO:0000313" key="3">
    <source>
        <dbReference type="Proteomes" id="UP001462640"/>
    </source>
</evidence>
<gene>
    <name evidence="2" type="ORF">ABDJ40_15180</name>
</gene>
<protein>
    <submittedName>
        <fullName evidence="2">Uncharacterized protein</fullName>
    </submittedName>
</protein>
<accession>A0ABV0GGF7</accession>
<name>A0ABV0GGF7_9BURK</name>
<organism evidence="2 3">
    <name type="scientific">Roseateles flavus</name>
    <dbReference type="NCBI Taxonomy" id="3149041"/>
    <lineage>
        <taxon>Bacteria</taxon>
        <taxon>Pseudomonadati</taxon>
        <taxon>Pseudomonadota</taxon>
        <taxon>Betaproteobacteria</taxon>
        <taxon>Burkholderiales</taxon>
        <taxon>Sphaerotilaceae</taxon>
        <taxon>Roseateles</taxon>
    </lineage>
</organism>
<reference evidence="2 3" key="1">
    <citation type="submission" date="2024-05" db="EMBL/GenBank/DDBJ databases">
        <title>Roseateles sp. 2.12 16S ribosomal RNA gene Genome sequencing and assembly.</title>
        <authorList>
            <person name="Woo H."/>
        </authorList>
    </citation>
    <scope>NUCLEOTIDE SEQUENCE [LARGE SCALE GENOMIC DNA]</scope>
    <source>
        <strain evidence="2 3">2.12</strain>
    </source>
</reference>